<evidence type="ECO:0000313" key="3">
    <source>
        <dbReference type="Proteomes" id="UP000660745"/>
    </source>
</evidence>
<name>A0A917ZZN4_9ACTN</name>
<organism evidence="2 3">
    <name type="scientific">Nonomuraea glycinis</name>
    <dbReference type="NCBI Taxonomy" id="2047744"/>
    <lineage>
        <taxon>Bacteria</taxon>
        <taxon>Bacillati</taxon>
        <taxon>Actinomycetota</taxon>
        <taxon>Actinomycetes</taxon>
        <taxon>Streptosporangiales</taxon>
        <taxon>Streptosporangiaceae</taxon>
        <taxon>Nonomuraea</taxon>
    </lineage>
</organism>
<gene>
    <name evidence="2" type="ORF">GCM10012278_04930</name>
</gene>
<reference evidence="2" key="1">
    <citation type="journal article" date="2014" name="Int. J. Syst. Evol. Microbiol.">
        <title>Complete genome sequence of Corynebacterium casei LMG S-19264T (=DSM 44701T), isolated from a smear-ripened cheese.</title>
        <authorList>
            <consortium name="US DOE Joint Genome Institute (JGI-PGF)"/>
            <person name="Walter F."/>
            <person name="Albersmeier A."/>
            <person name="Kalinowski J."/>
            <person name="Ruckert C."/>
        </authorList>
    </citation>
    <scope>NUCLEOTIDE SEQUENCE</scope>
    <source>
        <strain evidence="2">CGMCC 4.7430</strain>
    </source>
</reference>
<keyword evidence="3" id="KW-1185">Reference proteome</keyword>
<evidence type="ECO:0000256" key="1">
    <source>
        <dbReference type="SAM" id="SignalP"/>
    </source>
</evidence>
<protein>
    <submittedName>
        <fullName evidence="2">Uncharacterized protein</fullName>
    </submittedName>
</protein>
<dbReference type="AlphaFoldDB" id="A0A917ZZN4"/>
<evidence type="ECO:0000313" key="2">
    <source>
        <dbReference type="EMBL" id="GGP01489.1"/>
    </source>
</evidence>
<dbReference type="PROSITE" id="PS51257">
    <property type="entry name" value="PROKAR_LIPOPROTEIN"/>
    <property type="match status" value="1"/>
</dbReference>
<reference evidence="2" key="2">
    <citation type="submission" date="2020-09" db="EMBL/GenBank/DDBJ databases">
        <authorList>
            <person name="Sun Q."/>
            <person name="Zhou Y."/>
        </authorList>
    </citation>
    <scope>NUCLEOTIDE SEQUENCE</scope>
    <source>
        <strain evidence="2">CGMCC 4.7430</strain>
    </source>
</reference>
<dbReference type="Proteomes" id="UP000660745">
    <property type="component" value="Unassembled WGS sequence"/>
</dbReference>
<feature type="signal peptide" evidence="1">
    <location>
        <begin position="1"/>
        <end position="25"/>
    </location>
</feature>
<feature type="chain" id="PRO_5037634161" evidence="1">
    <location>
        <begin position="26"/>
        <end position="123"/>
    </location>
</feature>
<comment type="caution">
    <text evidence="2">The sequence shown here is derived from an EMBL/GenBank/DDBJ whole genome shotgun (WGS) entry which is preliminary data.</text>
</comment>
<keyword evidence="1" id="KW-0732">Signal</keyword>
<dbReference type="RefSeq" id="WP_189136784.1">
    <property type="nucleotide sequence ID" value="NZ_BMNK01000001.1"/>
</dbReference>
<sequence>MTPPRRRIAIAFATLTLAAMTAACGAIGTAVDCNTAAQEASKITTDWSSAVTKSATDPAAIEKASQDAATKTKDLASKHDGEIAAALNDLAAGFDSMKGDMTNVSTFTTKIQDFQTKITSACS</sequence>
<dbReference type="EMBL" id="BMNK01000001">
    <property type="protein sequence ID" value="GGP01489.1"/>
    <property type="molecule type" value="Genomic_DNA"/>
</dbReference>
<accession>A0A917ZZN4</accession>
<proteinExistence type="predicted"/>